<keyword evidence="3" id="KW-1185">Reference proteome</keyword>
<dbReference type="CDD" id="cd00093">
    <property type="entry name" value="HTH_XRE"/>
    <property type="match status" value="1"/>
</dbReference>
<dbReference type="Gene3D" id="1.10.260.40">
    <property type="entry name" value="lambda repressor-like DNA-binding domains"/>
    <property type="match status" value="1"/>
</dbReference>
<organism evidence="2 3">
    <name type="scientific">Methylorubrum zatmanii</name>
    <dbReference type="NCBI Taxonomy" id="29429"/>
    <lineage>
        <taxon>Bacteria</taxon>
        <taxon>Pseudomonadati</taxon>
        <taxon>Pseudomonadota</taxon>
        <taxon>Alphaproteobacteria</taxon>
        <taxon>Hyphomicrobiales</taxon>
        <taxon>Methylobacteriaceae</taxon>
        <taxon>Methylorubrum</taxon>
    </lineage>
</organism>
<keyword evidence="1" id="KW-0238">DNA-binding</keyword>
<dbReference type="EMBL" id="JBHSTT010000007">
    <property type="protein sequence ID" value="MFC6388155.1"/>
    <property type="molecule type" value="Genomic_DNA"/>
</dbReference>
<evidence type="ECO:0000256" key="1">
    <source>
        <dbReference type="ARBA" id="ARBA00023125"/>
    </source>
</evidence>
<reference evidence="3" key="1">
    <citation type="journal article" date="2019" name="Int. J. Syst. Evol. Microbiol.">
        <title>The Global Catalogue of Microorganisms (GCM) 10K type strain sequencing project: providing services to taxonomists for standard genome sequencing and annotation.</title>
        <authorList>
            <consortium name="The Broad Institute Genomics Platform"/>
            <consortium name="The Broad Institute Genome Sequencing Center for Infectious Disease"/>
            <person name="Wu L."/>
            <person name="Ma J."/>
        </authorList>
    </citation>
    <scope>NUCLEOTIDE SEQUENCE [LARGE SCALE GENOMIC DNA]</scope>
    <source>
        <strain evidence="3">CCUG 36916</strain>
    </source>
</reference>
<protein>
    <submittedName>
        <fullName evidence="2">HigA family addiction module antitoxin</fullName>
    </submittedName>
</protein>
<dbReference type="PANTHER" id="PTHR36924:SF1">
    <property type="entry name" value="ANTITOXIN HIGA-1"/>
    <property type="match status" value="1"/>
</dbReference>
<evidence type="ECO:0000313" key="2">
    <source>
        <dbReference type="EMBL" id="MFC6388155.1"/>
    </source>
</evidence>
<gene>
    <name evidence="2" type="ORF">ACFQDP_02110</name>
</gene>
<dbReference type="PANTHER" id="PTHR36924">
    <property type="entry name" value="ANTITOXIN HIGA-1"/>
    <property type="match status" value="1"/>
</dbReference>
<dbReference type="Pfam" id="PF13560">
    <property type="entry name" value="HTH_31"/>
    <property type="match status" value="1"/>
</dbReference>
<dbReference type="InterPro" id="IPR013430">
    <property type="entry name" value="Toxin_antidote_HigA"/>
</dbReference>
<dbReference type="SUPFAM" id="SSF47413">
    <property type="entry name" value="lambda repressor-like DNA-binding domains"/>
    <property type="match status" value="1"/>
</dbReference>
<dbReference type="InterPro" id="IPR001387">
    <property type="entry name" value="Cro/C1-type_HTH"/>
</dbReference>
<name>A0ABW1WJD5_9HYPH</name>
<accession>A0ABW1WJD5</accession>
<comment type="caution">
    <text evidence="2">The sequence shown here is derived from an EMBL/GenBank/DDBJ whole genome shotgun (WGS) entry which is preliminary data.</text>
</comment>
<sequence>MPNPQTAPPHPGSVLREQVLPGLGLSVSQASRELGICRQTLHRVLAGTAAVTPDMAVRLARLSGLPGGFWLSLQQTHDLARAATDLAAVLPRIPAHTLPDALKTELTGHARTR</sequence>
<dbReference type="InterPro" id="IPR010982">
    <property type="entry name" value="Lambda_DNA-bd_dom_sf"/>
</dbReference>
<dbReference type="NCBIfam" id="TIGR02607">
    <property type="entry name" value="antidote_HigA"/>
    <property type="match status" value="1"/>
</dbReference>
<evidence type="ECO:0000313" key="3">
    <source>
        <dbReference type="Proteomes" id="UP001596237"/>
    </source>
</evidence>
<dbReference type="Proteomes" id="UP001596237">
    <property type="component" value="Unassembled WGS sequence"/>
</dbReference>
<dbReference type="RefSeq" id="WP_343068689.1">
    <property type="nucleotide sequence ID" value="NZ_JBHSTT010000007.1"/>
</dbReference>
<proteinExistence type="predicted"/>